<evidence type="ECO:0000256" key="5">
    <source>
        <dbReference type="ARBA" id="ARBA00023001"/>
    </source>
</evidence>
<dbReference type="InterPro" id="IPR001547">
    <property type="entry name" value="Glyco_hydro_5"/>
</dbReference>
<dbReference type="SUPFAM" id="SSF49785">
    <property type="entry name" value="Galactose-binding domain-like"/>
    <property type="match status" value="2"/>
</dbReference>
<reference evidence="13" key="1">
    <citation type="submission" date="2022-11" db="EMBL/GenBank/DDBJ databases">
        <title>WGS of Natronobacillus azotifigens 24KS-1, an anaerobic diazotrophic haloalkaliphile from soda-rich habitats.</title>
        <authorList>
            <person name="Sorokin D.Y."/>
            <person name="Merkel A.Y."/>
        </authorList>
    </citation>
    <scope>NUCLEOTIDE SEQUENCE</scope>
    <source>
        <strain evidence="13">24KS-1</strain>
    </source>
</reference>
<protein>
    <recommendedName>
        <fullName evidence="3">cellulase</fullName>
        <ecNumber evidence="3">3.2.1.4</ecNumber>
    </recommendedName>
</protein>
<keyword evidence="9" id="KW-1133">Transmembrane helix</keyword>
<dbReference type="EC" id="3.2.1.4" evidence="3"/>
<dbReference type="Gene3D" id="3.20.20.80">
    <property type="entry name" value="Glycosidases"/>
    <property type="match status" value="1"/>
</dbReference>
<dbReference type="InterPro" id="IPR018087">
    <property type="entry name" value="Glyco_hydro_5_CS"/>
</dbReference>
<dbReference type="GO" id="GO:0008810">
    <property type="term" value="F:cellulase activity"/>
    <property type="evidence" value="ECO:0007669"/>
    <property type="project" value="UniProtKB-EC"/>
</dbReference>
<evidence type="ECO:0000256" key="2">
    <source>
        <dbReference type="ARBA" id="ARBA00005641"/>
    </source>
</evidence>
<proteinExistence type="inferred from homology"/>
<keyword evidence="7" id="KW-0624">Polysaccharide degradation</keyword>
<feature type="domain" description="Glycoside hydrolase family 5" evidence="11">
    <location>
        <begin position="87"/>
        <end position="372"/>
    </location>
</feature>
<keyword evidence="7" id="KW-0119">Carbohydrate metabolism</keyword>
<feature type="compositionally biased region" description="Basic and acidic residues" evidence="8">
    <location>
        <begin position="1005"/>
        <end position="1020"/>
    </location>
</feature>
<comment type="caution">
    <text evidence="13">The sequence shown here is derived from an EMBL/GenBank/DDBJ whole genome shotgun (WGS) entry which is preliminary data.</text>
</comment>
<feature type="domain" description="Carbohydrate binding module family 17/28" evidence="12">
    <location>
        <begin position="622"/>
        <end position="792"/>
    </location>
</feature>
<gene>
    <name evidence="13" type="ORF">OWO01_03480</name>
</gene>
<keyword evidence="10" id="KW-0732">Signal</keyword>
<feature type="region of interest" description="Disordered" evidence="8">
    <location>
        <begin position="998"/>
        <end position="1020"/>
    </location>
</feature>
<name>A0A9J6R9F6_9BACI</name>
<feature type="signal peptide" evidence="10">
    <location>
        <begin position="1"/>
        <end position="28"/>
    </location>
</feature>
<evidence type="ECO:0000256" key="6">
    <source>
        <dbReference type="ARBA" id="ARBA00023295"/>
    </source>
</evidence>
<keyword evidence="5" id="KW-0136">Cellulose degradation</keyword>
<dbReference type="Proteomes" id="UP001084197">
    <property type="component" value="Unassembled WGS sequence"/>
</dbReference>
<dbReference type="InterPro" id="IPR008979">
    <property type="entry name" value="Galactose-bd-like_sf"/>
</dbReference>
<evidence type="ECO:0000256" key="7">
    <source>
        <dbReference type="ARBA" id="ARBA00023326"/>
    </source>
</evidence>
<dbReference type="EMBL" id="JAPRAT010000004">
    <property type="protein sequence ID" value="MCZ0702272.1"/>
    <property type="molecule type" value="Genomic_DNA"/>
</dbReference>
<sequence>MKVKLRQSVAVMLTFILVSSLFAPMVSAEEDDVDLVTPIEIEERPHESNYDKYSALLDEGLDERRPTEAGALQLVVDAETGYTTLADQDGEPIQLRGMSTHGLQWFGDIINENAFSALANDWGSNVIRLALYIGENGYAYNPDLIEKVYEGIELAKKNDMYVIVDWHVHAPGNPNADIYQGGVNEDGEEYLGAKDFFLHIAEKYPNDPHVIYELANEPSSNSSGGDGVTNDEDGWEAVRGYAQPIVDALRESGNADDNIIIVGSPNWSQRMDLAADNPIVDHHTMYTLHFYTGSHHGTNDRYPEGTSSEDRSNVMANAKYALDKGKAIFATEWGVSEADGNNGPYLNEADVWLNFLNESNISWTNWSLTNKNETSGAFTPFILNESDATELDPGEDQAWSMEELSVSGEYVRSRILGEEYHPIDRTPREEFSEVIWDFNDGTTQGFGVNADSPVQVTLANENDALQISGLDESNDVGTEGETYWGNVRLSADEWDGSVDVLGAENITMDVIVDSPTTVAITAIPQSEKYGWANPENNAVVNPVDFEEQEDGTYKALLTITGEDAPNLANIAEDPEDSELTNIILFVGTEDADVISLDNITVTGDRESVPEPVEHDALGEATFPSDFEDGTRQGWEWDGESGVRTALTIEEVNGSNALSWEYAYPEVKPSDNWATAPRLTLHNDNLVRGDNEFLAFDFYIDPIEGRTTEGSIDINLVFQPPSEGYWAQASETFEIDLEAFDTATVTEDGLYHFEVEINFEDIPSDIDLRNIMLIFADVESDFAGRVYLDNVRFDGPESDSEDGEVTKPVDERQSVVEAKTTVTDNRATVSTDDVKKVAENGTLHVNLSATNATELSLTSEQVQQLRETNAKISVSKENVVVNIPFSLFTNDKEIVFTVEESTNSELVNVDHTLSSIYDFNLTQGGKKIEYFEGGIELSFTVDSSKVKNPENVKVFYWNEEEKVWELIGGTYEDGVVTVTVEHFSIFTVFEASAEELSDDDFVPGTEEEHQTSQEEKESDRLPDTATNTFNYLIMGMLLFVSGFAFFIIQRKTASKN</sequence>
<accession>A0A9J6R9F6</accession>
<dbReference type="GO" id="GO:0030245">
    <property type="term" value="P:cellulose catabolic process"/>
    <property type="evidence" value="ECO:0007669"/>
    <property type="project" value="UniProtKB-KW"/>
</dbReference>
<evidence type="ECO:0000256" key="3">
    <source>
        <dbReference type="ARBA" id="ARBA00012601"/>
    </source>
</evidence>
<evidence type="ECO:0000256" key="1">
    <source>
        <dbReference type="ARBA" id="ARBA00000966"/>
    </source>
</evidence>
<evidence type="ECO:0000313" key="14">
    <source>
        <dbReference type="Proteomes" id="UP001084197"/>
    </source>
</evidence>
<dbReference type="AlphaFoldDB" id="A0A9J6R9F6"/>
<dbReference type="InterPro" id="IPR005086">
    <property type="entry name" value="CBM17/28"/>
</dbReference>
<feature type="chain" id="PRO_5039915394" description="cellulase" evidence="10">
    <location>
        <begin position="29"/>
        <end position="1055"/>
    </location>
</feature>
<evidence type="ECO:0000256" key="10">
    <source>
        <dbReference type="SAM" id="SignalP"/>
    </source>
</evidence>
<keyword evidence="9" id="KW-0472">Membrane</keyword>
<comment type="similarity">
    <text evidence="2">Belongs to the glycosyl hydrolase 5 (cellulase A) family.</text>
</comment>
<evidence type="ECO:0000313" key="13">
    <source>
        <dbReference type="EMBL" id="MCZ0702272.1"/>
    </source>
</evidence>
<organism evidence="13 14">
    <name type="scientific">Natronobacillus azotifigens</name>
    <dbReference type="NCBI Taxonomy" id="472978"/>
    <lineage>
        <taxon>Bacteria</taxon>
        <taxon>Bacillati</taxon>
        <taxon>Bacillota</taxon>
        <taxon>Bacilli</taxon>
        <taxon>Bacillales</taxon>
        <taxon>Bacillaceae</taxon>
        <taxon>Natronobacillus</taxon>
    </lineage>
</organism>
<evidence type="ECO:0000256" key="8">
    <source>
        <dbReference type="SAM" id="MobiDB-lite"/>
    </source>
</evidence>
<evidence type="ECO:0000256" key="9">
    <source>
        <dbReference type="SAM" id="Phobius"/>
    </source>
</evidence>
<keyword evidence="4" id="KW-0378">Hydrolase</keyword>
<comment type="catalytic activity">
    <reaction evidence="1">
        <text>Endohydrolysis of (1-&gt;4)-beta-D-glucosidic linkages in cellulose, lichenin and cereal beta-D-glucans.</text>
        <dbReference type="EC" id="3.2.1.4"/>
    </reaction>
</comment>
<dbReference type="SUPFAM" id="SSF51445">
    <property type="entry name" value="(Trans)glycosidases"/>
    <property type="match status" value="1"/>
</dbReference>
<dbReference type="PROSITE" id="PS00659">
    <property type="entry name" value="GLYCOSYL_HYDROL_F5"/>
    <property type="match status" value="1"/>
</dbReference>
<keyword evidence="14" id="KW-1185">Reference proteome</keyword>
<keyword evidence="6" id="KW-0326">Glycosidase</keyword>
<dbReference type="Pfam" id="PF03424">
    <property type="entry name" value="CBM_17_28"/>
    <property type="match status" value="2"/>
</dbReference>
<keyword evidence="9" id="KW-0812">Transmembrane</keyword>
<feature type="transmembrane region" description="Helical" evidence="9">
    <location>
        <begin position="1028"/>
        <end position="1047"/>
    </location>
</feature>
<feature type="domain" description="Carbohydrate binding module family 17/28" evidence="12">
    <location>
        <begin position="434"/>
        <end position="601"/>
    </location>
</feature>
<dbReference type="Gene3D" id="2.60.120.260">
    <property type="entry name" value="Galactose-binding domain-like"/>
    <property type="match status" value="2"/>
</dbReference>
<dbReference type="InterPro" id="IPR017853">
    <property type="entry name" value="GH"/>
</dbReference>
<evidence type="ECO:0000259" key="12">
    <source>
        <dbReference type="Pfam" id="PF03424"/>
    </source>
</evidence>
<dbReference type="PANTHER" id="PTHR34142:SF1">
    <property type="entry name" value="GLYCOSIDE HYDROLASE FAMILY 5 DOMAIN-CONTAINING PROTEIN"/>
    <property type="match status" value="1"/>
</dbReference>
<evidence type="ECO:0000259" key="11">
    <source>
        <dbReference type="Pfam" id="PF00150"/>
    </source>
</evidence>
<evidence type="ECO:0000256" key="4">
    <source>
        <dbReference type="ARBA" id="ARBA00022801"/>
    </source>
</evidence>
<dbReference type="Pfam" id="PF00150">
    <property type="entry name" value="Cellulase"/>
    <property type="match status" value="1"/>
</dbReference>
<dbReference type="RefSeq" id="WP_268779039.1">
    <property type="nucleotide sequence ID" value="NZ_JAPRAT010000004.1"/>
</dbReference>
<dbReference type="PANTHER" id="PTHR34142">
    <property type="entry name" value="ENDO-BETA-1,4-GLUCANASE A"/>
    <property type="match status" value="1"/>
</dbReference>